<sequence length="34" mass="3868">MGAGCYLKTHEPIPILLFVQMFFLFEKFSSTASL</sequence>
<evidence type="ECO:0000313" key="1">
    <source>
        <dbReference type="EMBL" id="ADI37824.1"/>
    </source>
</evidence>
<dbReference type="AlphaFoldDB" id="D6YUL3"/>
<name>D6YUL3_WADCW</name>
<proteinExistence type="predicted"/>
<organism evidence="1 2">
    <name type="scientific">Waddlia chondrophila (strain ATCC VR-1470 / WSU 86-1044)</name>
    <dbReference type="NCBI Taxonomy" id="716544"/>
    <lineage>
        <taxon>Bacteria</taxon>
        <taxon>Pseudomonadati</taxon>
        <taxon>Chlamydiota</taxon>
        <taxon>Chlamydiia</taxon>
        <taxon>Parachlamydiales</taxon>
        <taxon>Waddliaceae</taxon>
        <taxon>Waddlia</taxon>
    </lineage>
</organism>
<dbReference type="EMBL" id="CP001928">
    <property type="protein sequence ID" value="ADI37824.1"/>
    <property type="molecule type" value="Genomic_DNA"/>
</dbReference>
<gene>
    <name evidence="1" type="ordered locus">wcw_0452</name>
</gene>
<reference evidence="1 2" key="1">
    <citation type="journal article" date="2010" name="PLoS ONE">
        <title>The Waddlia genome: a window into chlamydial biology.</title>
        <authorList>
            <person name="Bertelli C."/>
            <person name="Collyn F."/>
            <person name="Croxatto A."/>
            <person name="Ruckert C."/>
            <person name="Polkinghorne A."/>
            <person name="Kebbi-Beghdadi C."/>
            <person name="Goesmann A."/>
            <person name="Vaughan L."/>
            <person name="Greub G."/>
        </authorList>
    </citation>
    <scope>NUCLEOTIDE SEQUENCE [LARGE SCALE GENOMIC DNA]</scope>
    <source>
        <strain evidence="2">ATCC VR-1470 / WSU 86-1044</strain>
    </source>
</reference>
<dbReference type="STRING" id="716544.wcw_0452"/>
<evidence type="ECO:0000313" key="2">
    <source>
        <dbReference type="Proteomes" id="UP000001505"/>
    </source>
</evidence>
<protein>
    <submittedName>
        <fullName evidence="1">Uncharacterized protein</fullName>
    </submittedName>
</protein>
<dbReference type="Proteomes" id="UP000001505">
    <property type="component" value="Chromosome"/>
</dbReference>
<keyword evidence="2" id="KW-1185">Reference proteome</keyword>
<dbReference type="HOGENOM" id="CLU_3376701_0_0_0"/>
<dbReference type="KEGG" id="wch:wcw_0452"/>
<accession>D6YUL3</accession>